<dbReference type="AlphaFoldDB" id="A0A0B2WV91"/>
<evidence type="ECO:0000313" key="2">
    <source>
        <dbReference type="EMBL" id="KHN97554.1"/>
    </source>
</evidence>
<proteinExistence type="predicted"/>
<dbReference type="InterPro" id="IPR021986">
    <property type="entry name" value="Spherulin4"/>
</dbReference>
<evidence type="ECO:0000313" key="3">
    <source>
        <dbReference type="Proteomes" id="UP000030816"/>
    </source>
</evidence>
<feature type="compositionally biased region" description="Basic residues" evidence="1">
    <location>
        <begin position="59"/>
        <end position="73"/>
    </location>
</feature>
<evidence type="ECO:0000256" key="1">
    <source>
        <dbReference type="SAM" id="MobiDB-lite"/>
    </source>
</evidence>
<dbReference type="HOGENOM" id="CLU_787730_0_0_1"/>
<dbReference type="Pfam" id="PF12138">
    <property type="entry name" value="Spherulin4"/>
    <property type="match status" value="1"/>
</dbReference>
<sequence length="352" mass="38794">MVHLTCQSPITNHLSQLRNLGQAGKVYHPRSHLIGLDESRTASPPALAPHQVVLSDKRGRCRRRRGCHRRRPFGRSPPTQEPALPSGHQRHRPSVHLPPCRLVLVSAVRRVSVQIPAASAAGNHGDRQNGSVHRRPDVNFTVIVNPNSGPGETPYPDARYDAAIRRLNSYPNVETVGYVRTGYATRKLGDVTRDVSVYSGWSSNASSLAMHGIFFDESPHQYSADAVDFMRAADSFVRQTPGLQGRRMVIHNPGVIPDARFNSSDVGVTVVFEETFARWQDQNTRLAALPKTRAAYSIMISAAPAMTNGTMSEFVSTLSDLAKYIFVTSLGEDMYKSFAGDWLDFVGQVPPT</sequence>
<reference evidence="2 3" key="1">
    <citation type="journal article" date="2014" name="Proc. Natl. Acad. Sci. U.S.A.">
        <title>Trajectory and genomic determinants of fungal-pathogen speciation and host adaptation.</title>
        <authorList>
            <person name="Hu X."/>
            <person name="Xiao G."/>
            <person name="Zheng P."/>
            <person name="Shang Y."/>
            <person name="Su Y."/>
            <person name="Zhang X."/>
            <person name="Liu X."/>
            <person name="Zhan S."/>
            <person name="St Leger R.J."/>
            <person name="Wang C."/>
        </authorList>
    </citation>
    <scope>NUCLEOTIDE SEQUENCE [LARGE SCALE GENOMIC DNA]</scope>
    <source>
        <strain evidence="2 3">ARSEF 1941</strain>
    </source>
</reference>
<dbReference type="OrthoDB" id="5342184at2759"/>
<name>A0A0B2WV91_METAS</name>
<dbReference type="EMBL" id="AZHE01000010">
    <property type="protein sequence ID" value="KHN97554.1"/>
    <property type="molecule type" value="Genomic_DNA"/>
</dbReference>
<protein>
    <submittedName>
        <fullName evidence="2">Spherulin 4-like cell surface protein</fullName>
    </submittedName>
</protein>
<feature type="region of interest" description="Disordered" evidence="1">
    <location>
        <begin position="58"/>
        <end position="95"/>
    </location>
</feature>
<accession>A0A0B2WV91</accession>
<comment type="caution">
    <text evidence="2">The sequence shown here is derived from an EMBL/GenBank/DDBJ whole genome shotgun (WGS) entry which is preliminary data.</text>
</comment>
<dbReference type="GeneID" id="63739024"/>
<organism evidence="2 3">
    <name type="scientific">Metarhizium album (strain ARSEF 1941)</name>
    <dbReference type="NCBI Taxonomy" id="1081103"/>
    <lineage>
        <taxon>Eukaryota</taxon>
        <taxon>Fungi</taxon>
        <taxon>Dikarya</taxon>
        <taxon>Ascomycota</taxon>
        <taxon>Pezizomycotina</taxon>
        <taxon>Sordariomycetes</taxon>
        <taxon>Hypocreomycetidae</taxon>
        <taxon>Hypocreales</taxon>
        <taxon>Clavicipitaceae</taxon>
        <taxon>Metarhizium</taxon>
    </lineage>
</organism>
<dbReference type="PANTHER" id="PTHR35040:SF9">
    <property type="entry name" value="4-LIKE CELL SURFACE PROTEIN, PUTATIVE (AFU_ORTHOLOGUE AFUA_4G14080)-RELATED"/>
    <property type="match status" value="1"/>
</dbReference>
<dbReference type="PANTHER" id="PTHR35040">
    <property type="match status" value="1"/>
</dbReference>
<dbReference type="RefSeq" id="XP_040678620.1">
    <property type="nucleotide sequence ID" value="XM_040823367.1"/>
</dbReference>
<dbReference type="Proteomes" id="UP000030816">
    <property type="component" value="Unassembled WGS sequence"/>
</dbReference>
<keyword evidence="3" id="KW-1185">Reference proteome</keyword>
<gene>
    <name evidence="2" type="ORF">MAM_04569</name>
</gene>